<evidence type="ECO:0000313" key="1">
    <source>
        <dbReference type="EMBL" id="KAK7469605.1"/>
    </source>
</evidence>
<evidence type="ECO:0000313" key="2">
    <source>
        <dbReference type="Proteomes" id="UP001519460"/>
    </source>
</evidence>
<reference evidence="1 2" key="1">
    <citation type="journal article" date="2023" name="Sci. Data">
        <title>Genome assembly of the Korean intertidal mud-creeper Batillaria attramentaria.</title>
        <authorList>
            <person name="Patra A.K."/>
            <person name="Ho P.T."/>
            <person name="Jun S."/>
            <person name="Lee S.J."/>
            <person name="Kim Y."/>
            <person name="Won Y.J."/>
        </authorList>
    </citation>
    <scope>NUCLEOTIDE SEQUENCE [LARGE SCALE GENOMIC DNA]</scope>
    <source>
        <strain evidence="1">Wonlab-2016</strain>
    </source>
</reference>
<sequence length="122" mass="13596">MPRLYCPSPRSFVRVVMERTMVSLSGALSQERGRDAELRTAVDIVVSPSDVKLFTKPREKFLKVLSVVASSRPDVTRQLDGAEDRCFVTDIDAETPKKTFSVWAASGVKTVNVSLWFKAEDS</sequence>
<organism evidence="1 2">
    <name type="scientific">Batillaria attramentaria</name>
    <dbReference type="NCBI Taxonomy" id="370345"/>
    <lineage>
        <taxon>Eukaryota</taxon>
        <taxon>Metazoa</taxon>
        <taxon>Spiralia</taxon>
        <taxon>Lophotrochozoa</taxon>
        <taxon>Mollusca</taxon>
        <taxon>Gastropoda</taxon>
        <taxon>Caenogastropoda</taxon>
        <taxon>Sorbeoconcha</taxon>
        <taxon>Cerithioidea</taxon>
        <taxon>Batillariidae</taxon>
        <taxon>Batillaria</taxon>
    </lineage>
</organism>
<protein>
    <submittedName>
        <fullName evidence="1">Uncharacterized protein</fullName>
    </submittedName>
</protein>
<comment type="caution">
    <text evidence="1">The sequence shown here is derived from an EMBL/GenBank/DDBJ whole genome shotgun (WGS) entry which is preliminary data.</text>
</comment>
<name>A0ABD0JC75_9CAEN</name>
<accession>A0ABD0JC75</accession>
<dbReference type="AlphaFoldDB" id="A0ABD0JC75"/>
<dbReference type="EMBL" id="JACVVK020000511">
    <property type="protein sequence ID" value="KAK7469605.1"/>
    <property type="molecule type" value="Genomic_DNA"/>
</dbReference>
<keyword evidence="2" id="KW-1185">Reference proteome</keyword>
<dbReference type="Proteomes" id="UP001519460">
    <property type="component" value="Unassembled WGS sequence"/>
</dbReference>
<gene>
    <name evidence="1" type="ORF">BaRGS_00036395</name>
</gene>
<proteinExistence type="predicted"/>